<name>A0AB33XTA5_LACRH</name>
<comment type="caution">
    <text evidence="2">The sequence shown here is derived from an EMBL/GenBank/DDBJ whole genome shotgun (WGS) entry which is preliminary data.</text>
</comment>
<evidence type="ECO:0000256" key="1">
    <source>
        <dbReference type="SAM" id="MobiDB-lite"/>
    </source>
</evidence>
<gene>
    <name evidence="2" type="ORF">LRHMDP3_1929</name>
</gene>
<dbReference type="AlphaFoldDB" id="A0AB33XTA5"/>
<dbReference type="Proteomes" id="UP000009352">
    <property type="component" value="Unassembled WGS sequence"/>
</dbReference>
<accession>A0AB33XTA5</accession>
<organism evidence="2 3">
    <name type="scientific">Lacticaseibacillus rhamnosus LRHMDP3</name>
    <dbReference type="NCBI Taxonomy" id="1203259"/>
    <lineage>
        <taxon>Bacteria</taxon>
        <taxon>Bacillati</taxon>
        <taxon>Bacillota</taxon>
        <taxon>Bacilli</taxon>
        <taxon>Lactobacillales</taxon>
        <taxon>Lactobacillaceae</taxon>
        <taxon>Lacticaseibacillus</taxon>
    </lineage>
</organism>
<protein>
    <submittedName>
        <fullName evidence="2">Uncharacterized protein</fullName>
    </submittedName>
</protein>
<proteinExistence type="predicted"/>
<dbReference type="EMBL" id="AMQX01000010">
    <property type="protein sequence ID" value="EKS50105.1"/>
    <property type="molecule type" value="Genomic_DNA"/>
</dbReference>
<feature type="region of interest" description="Disordered" evidence="1">
    <location>
        <begin position="24"/>
        <end position="47"/>
    </location>
</feature>
<sequence length="47" mass="5143">MDAKNKYLAMQAALSVINFGGLGSADGNNNLPSKKHKRVKLTQKEVR</sequence>
<evidence type="ECO:0000313" key="2">
    <source>
        <dbReference type="EMBL" id="EKS50105.1"/>
    </source>
</evidence>
<reference evidence="2 3" key="1">
    <citation type="journal article" date="2013" name="Genome Announc.">
        <title>Draft Genome Sequence of Staphylococcus simulans UMC-CNS-990, Isolated from a Case of Chronic Bovine Mastitis.</title>
        <authorList>
            <person name="Calcutt M.J."/>
            <person name="Foecking M.F."/>
            <person name="Hsieh H.Y."/>
            <person name="Perry J."/>
            <person name="Stewart G.C."/>
            <person name="Middleton J.R."/>
        </authorList>
    </citation>
    <scope>NUCLEOTIDE SEQUENCE [LARGE SCALE GENOMIC DNA]</scope>
    <source>
        <strain evidence="2 3">LRHMDP3</strain>
    </source>
</reference>
<evidence type="ECO:0000313" key="3">
    <source>
        <dbReference type="Proteomes" id="UP000009352"/>
    </source>
</evidence>